<protein>
    <recommendedName>
        <fullName evidence="5">Succinylglutamate desuccinylase/Aspartoacylase catalytic domain-containing protein</fullName>
    </recommendedName>
</protein>
<evidence type="ECO:0000256" key="1">
    <source>
        <dbReference type="ARBA" id="ARBA00001947"/>
    </source>
</evidence>
<keyword evidence="4" id="KW-0862">Zinc</keyword>
<gene>
    <name evidence="6" type="ORF">EV699_111113</name>
</gene>
<dbReference type="Proteomes" id="UP000295765">
    <property type="component" value="Unassembled WGS sequence"/>
</dbReference>
<dbReference type="CDD" id="cd06253">
    <property type="entry name" value="M14_ASTE_ASPA-like"/>
    <property type="match status" value="1"/>
</dbReference>
<evidence type="ECO:0000256" key="3">
    <source>
        <dbReference type="ARBA" id="ARBA00022801"/>
    </source>
</evidence>
<comment type="caution">
    <text evidence="6">The sequence shown here is derived from an EMBL/GenBank/DDBJ whole genome shotgun (WGS) entry which is preliminary data.</text>
</comment>
<dbReference type="RefSeq" id="WP_132542695.1">
    <property type="nucleotide sequence ID" value="NZ_SLWY01000011.1"/>
</dbReference>
<organism evidence="6 7">
    <name type="scientific">Plasticicumulans lactativorans</name>
    <dbReference type="NCBI Taxonomy" id="1133106"/>
    <lineage>
        <taxon>Bacteria</taxon>
        <taxon>Pseudomonadati</taxon>
        <taxon>Pseudomonadota</taxon>
        <taxon>Gammaproteobacteria</taxon>
        <taxon>Candidatus Competibacteraceae</taxon>
        <taxon>Plasticicumulans</taxon>
    </lineage>
</organism>
<reference evidence="6 7" key="1">
    <citation type="submission" date="2019-03" db="EMBL/GenBank/DDBJ databases">
        <title>Genomic Encyclopedia of Type Strains, Phase IV (KMG-IV): sequencing the most valuable type-strain genomes for metagenomic binning, comparative biology and taxonomic classification.</title>
        <authorList>
            <person name="Goeker M."/>
        </authorList>
    </citation>
    <scope>NUCLEOTIDE SEQUENCE [LARGE SCALE GENOMIC DNA]</scope>
    <source>
        <strain evidence="6 7">DSM 25287</strain>
    </source>
</reference>
<dbReference type="GO" id="GO:0016788">
    <property type="term" value="F:hydrolase activity, acting on ester bonds"/>
    <property type="evidence" value="ECO:0007669"/>
    <property type="project" value="InterPro"/>
</dbReference>
<accession>A0A4R2L547</accession>
<dbReference type="AlphaFoldDB" id="A0A4R2L547"/>
<keyword evidence="3" id="KW-0378">Hydrolase</keyword>
<dbReference type="OrthoDB" id="9782876at2"/>
<comment type="cofactor">
    <cofactor evidence="1">
        <name>Zn(2+)</name>
        <dbReference type="ChEBI" id="CHEBI:29105"/>
    </cofactor>
</comment>
<dbReference type="PANTHER" id="PTHR37326:SF1">
    <property type="entry name" value="BLL3975 PROTEIN"/>
    <property type="match status" value="1"/>
</dbReference>
<evidence type="ECO:0000313" key="6">
    <source>
        <dbReference type="EMBL" id="TCO80912.1"/>
    </source>
</evidence>
<dbReference type="GO" id="GO:0046872">
    <property type="term" value="F:metal ion binding"/>
    <property type="evidence" value="ECO:0007669"/>
    <property type="project" value="UniProtKB-KW"/>
</dbReference>
<dbReference type="Gene3D" id="3.40.630.10">
    <property type="entry name" value="Zn peptidases"/>
    <property type="match status" value="1"/>
</dbReference>
<dbReference type="InterPro" id="IPR055438">
    <property type="entry name" value="AstE_AspA_cat"/>
</dbReference>
<name>A0A4R2L547_9GAMM</name>
<keyword evidence="7" id="KW-1185">Reference proteome</keyword>
<dbReference type="InterPro" id="IPR053138">
    <property type="entry name" value="N-alpha-Ac-DABA_deacetylase"/>
</dbReference>
<dbReference type="Pfam" id="PF24827">
    <property type="entry name" value="AstE_AspA_cat"/>
    <property type="match status" value="1"/>
</dbReference>
<dbReference type="SUPFAM" id="SSF53187">
    <property type="entry name" value="Zn-dependent exopeptidases"/>
    <property type="match status" value="1"/>
</dbReference>
<dbReference type="PANTHER" id="PTHR37326">
    <property type="entry name" value="BLL3975 PROTEIN"/>
    <property type="match status" value="1"/>
</dbReference>
<proteinExistence type="predicted"/>
<evidence type="ECO:0000259" key="5">
    <source>
        <dbReference type="Pfam" id="PF24827"/>
    </source>
</evidence>
<keyword evidence="2" id="KW-0479">Metal-binding</keyword>
<sequence>MEKRLETILSLALPYRERMHLQRSVFRGGDGPRVAVVAGIHGDELEGLYLCHRLAAWFEALGRTRPDALLGQVELYPGLNPLGLDTLNRSVPPYGVDLNRAFPGHPRGLLPQRIAARAMEVLDGAALVVDVHASNIYLREIPQVRINHLFADRLVPLAHGMNVDVVWLHGAVTVLEATIAHSLNARGIASLVVEMGVGMRLTPAYTEQLMTGLLNVWRDLGVLAADLELPAITHRPLLAHQDNVHYLNAETSGLFVPTVAHWNAVRRGEPLGRIVSPLEGQTLSEVRSPVDGLLFTLREYPLVYEGSLMARVVAQDTPAGARP</sequence>
<evidence type="ECO:0000256" key="4">
    <source>
        <dbReference type="ARBA" id="ARBA00022833"/>
    </source>
</evidence>
<feature type="domain" description="Succinylglutamate desuccinylase/Aspartoacylase catalytic" evidence="5">
    <location>
        <begin position="30"/>
        <end position="217"/>
    </location>
</feature>
<evidence type="ECO:0000256" key="2">
    <source>
        <dbReference type="ARBA" id="ARBA00022723"/>
    </source>
</evidence>
<evidence type="ECO:0000313" key="7">
    <source>
        <dbReference type="Proteomes" id="UP000295765"/>
    </source>
</evidence>
<dbReference type="EMBL" id="SLWY01000011">
    <property type="protein sequence ID" value="TCO80912.1"/>
    <property type="molecule type" value="Genomic_DNA"/>
</dbReference>